<dbReference type="Gene3D" id="2.60.470.10">
    <property type="entry name" value="Acid-sensing ion channels like domains"/>
    <property type="match status" value="1"/>
</dbReference>
<comment type="similarity">
    <text evidence="2 12">Belongs to the amiloride-sensitive sodium channel (TC 1.A.6) family.</text>
</comment>
<evidence type="ECO:0000256" key="11">
    <source>
        <dbReference type="ARBA" id="ARBA00023303"/>
    </source>
</evidence>
<keyword evidence="8 12" id="KW-0406">Ion transport</keyword>
<dbReference type="PANTHER" id="PTHR11690:SF248">
    <property type="entry name" value="PICKPOCKET 17, ISOFORM A"/>
    <property type="match status" value="1"/>
</dbReference>
<keyword evidence="3 12" id="KW-0813">Transport</keyword>
<evidence type="ECO:0000256" key="10">
    <source>
        <dbReference type="ARBA" id="ARBA00023201"/>
    </source>
</evidence>
<dbReference type="GO" id="GO:0005886">
    <property type="term" value="C:plasma membrane"/>
    <property type="evidence" value="ECO:0007669"/>
    <property type="project" value="TreeGrafter"/>
</dbReference>
<evidence type="ECO:0000313" key="14">
    <source>
        <dbReference type="Proteomes" id="UP001054837"/>
    </source>
</evidence>
<keyword evidence="14" id="KW-1185">Reference proteome</keyword>
<dbReference type="PANTHER" id="PTHR11690">
    <property type="entry name" value="AMILORIDE-SENSITIVE SODIUM CHANNEL-RELATED"/>
    <property type="match status" value="1"/>
</dbReference>
<evidence type="ECO:0000256" key="9">
    <source>
        <dbReference type="ARBA" id="ARBA00023136"/>
    </source>
</evidence>
<dbReference type="InterPro" id="IPR001873">
    <property type="entry name" value="ENaC"/>
</dbReference>
<name>A0AAV4STH7_9ARAC</name>
<dbReference type="EMBL" id="BPLQ01008302">
    <property type="protein sequence ID" value="GIY36486.1"/>
    <property type="molecule type" value="Genomic_DNA"/>
</dbReference>
<evidence type="ECO:0000256" key="6">
    <source>
        <dbReference type="ARBA" id="ARBA00022989"/>
    </source>
</evidence>
<evidence type="ECO:0000256" key="1">
    <source>
        <dbReference type="ARBA" id="ARBA00004141"/>
    </source>
</evidence>
<proteinExistence type="inferred from homology"/>
<dbReference type="Gene3D" id="1.10.287.770">
    <property type="entry name" value="YojJ-like"/>
    <property type="match status" value="1"/>
</dbReference>
<keyword evidence="9" id="KW-0472">Membrane</keyword>
<dbReference type="PRINTS" id="PR01078">
    <property type="entry name" value="AMINACHANNEL"/>
</dbReference>
<keyword evidence="5 12" id="KW-0812">Transmembrane</keyword>
<evidence type="ECO:0000256" key="7">
    <source>
        <dbReference type="ARBA" id="ARBA00023053"/>
    </source>
</evidence>
<evidence type="ECO:0000256" key="3">
    <source>
        <dbReference type="ARBA" id="ARBA00022448"/>
    </source>
</evidence>
<accession>A0AAV4STH7</accession>
<evidence type="ECO:0000256" key="2">
    <source>
        <dbReference type="ARBA" id="ARBA00007193"/>
    </source>
</evidence>
<gene>
    <name evidence="13" type="primary">asic1a</name>
    <name evidence="13" type="ORF">CDAR_102971</name>
</gene>
<evidence type="ECO:0000256" key="8">
    <source>
        <dbReference type="ARBA" id="ARBA00023065"/>
    </source>
</evidence>
<keyword evidence="10 12" id="KW-0739">Sodium transport</keyword>
<organism evidence="13 14">
    <name type="scientific">Caerostris darwini</name>
    <dbReference type="NCBI Taxonomy" id="1538125"/>
    <lineage>
        <taxon>Eukaryota</taxon>
        <taxon>Metazoa</taxon>
        <taxon>Ecdysozoa</taxon>
        <taxon>Arthropoda</taxon>
        <taxon>Chelicerata</taxon>
        <taxon>Arachnida</taxon>
        <taxon>Araneae</taxon>
        <taxon>Araneomorphae</taxon>
        <taxon>Entelegynae</taxon>
        <taxon>Araneoidea</taxon>
        <taxon>Araneidae</taxon>
        <taxon>Caerostris</taxon>
    </lineage>
</organism>
<sequence length="445" mass="51051">MENPKCNSTKTTSNNQRYISISTLFSSSSVFVLSRIGQSKHSLGKLFWFILLAISVGSISYKIRRFWNYYSQYPVVMSLTVQQKQSLEFPAVTVCNLNRIRYNPNGDHIGTPLIISESRSLISCKQIRNGSEPVEQASKEKLEALKEYYMMEERRRYRLGHNHSDLVANCSFGSKSCSNIRLSHFVNIRYEIGVNSGLVLKLELEQKFYSKVTHTYGGILVIHDPSELPNPEGHGLILTPGYEISVSLQQTVHRRLQSPYKDHCMEYNFKEGSFMNSKDTCVRTCMQENNFAKCHCVEKSLGVMDNLEPCNPINMTDVCCLDQVLQTMAKDGPPCKCPLPCTSVHYNEIISKAYLIPEFSKSYSRKKHFMNDTVMLKIFYSTLERHVYEQKPKSELHEFLSFIGNELGLWFGLSMIAALEILEKLGLIMKCAIGRKDFFLKRSQY</sequence>
<evidence type="ECO:0000256" key="5">
    <source>
        <dbReference type="ARBA" id="ARBA00022692"/>
    </source>
</evidence>
<evidence type="ECO:0000256" key="4">
    <source>
        <dbReference type="ARBA" id="ARBA00022461"/>
    </source>
</evidence>
<comment type="subcellular location">
    <subcellularLocation>
        <location evidence="1">Membrane</location>
        <topology evidence="1">Multi-pass membrane protein</topology>
    </subcellularLocation>
</comment>
<dbReference type="GO" id="GO:0015280">
    <property type="term" value="F:ligand-gated sodium channel activity"/>
    <property type="evidence" value="ECO:0007669"/>
    <property type="project" value="TreeGrafter"/>
</dbReference>
<protein>
    <submittedName>
        <fullName evidence="13">Acid-sensing ion channel 1A</fullName>
    </submittedName>
</protein>
<evidence type="ECO:0000256" key="12">
    <source>
        <dbReference type="RuleBase" id="RU000679"/>
    </source>
</evidence>
<dbReference type="Pfam" id="PF00858">
    <property type="entry name" value="ASC"/>
    <property type="match status" value="1"/>
</dbReference>
<comment type="caution">
    <text evidence="13">The sequence shown here is derived from an EMBL/GenBank/DDBJ whole genome shotgun (WGS) entry which is preliminary data.</text>
</comment>
<evidence type="ECO:0000313" key="13">
    <source>
        <dbReference type="EMBL" id="GIY36486.1"/>
    </source>
</evidence>
<reference evidence="13 14" key="1">
    <citation type="submission" date="2021-06" db="EMBL/GenBank/DDBJ databases">
        <title>Caerostris darwini draft genome.</title>
        <authorList>
            <person name="Kono N."/>
            <person name="Arakawa K."/>
        </authorList>
    </citation>
    <scope>NUCLEOTIDE SEQUENCE [LARGE SCALE GENOMIC DNA]</scope>
</reference>
<dbReference type="Proteomes" id="UP001054837">
    <property type="component" value="Unassembled WGS sequence"/>
</dbReference>
<keyword evidence="11 12" id="KW-0407">Ion channel</keyword>
<keyword evidence="4 12" id="KW-0894">Sodium channel</keyword>
<dbReference type="AlphaFoldDB" id="A0AAV4STH7"/>
<keyword evidence="6" id="KW-1133">Transmembrane helix</keyword>
<keyword evidence="7" id="KW-0915">Sodium</keyword>